<dbReference type="EC" id="2.7.7.85" evidence="10"/>
<dbReference type="FunFam" id="3.40.1700.10:FF:000002">
    <property type="entry name" value="Diadenylate cyclase"/>
    <property type="match status" value="1"/>
</dbReference>
<dbReference type="GO" id="GO:0005524">
    <property type="term" value="F:ATP binding"/>
    <property type="evidence" value="ECO:0007669"/>
    <property type="project" value="UniProtKB-UniRule"/>
</dbReference>
<evidence type="ECO:0000256" key="10">
    <source>
        <dbReference type="HAMAP-Rule" id="MF_01499"/>
    </source>
</evidence>
<comment type="caution">
    <text evidence="10">Lacks conserved residue(s) required for the propagation of feature annotation.</text>
</comment>
<proteinExistence type="inferred from homology"/>
<evidence type="ECO:0000256" key="8">
    <source>
        <dbReference type="ARBA" id="ARBA00022989"/>
    </source>
</evidence>
<gene>
    <name evidence="10" type="primary">dacA</name>
    <name evidence="12" type="ORF">CLOSTMETH_00084</name>
</gene>
<feature type="transmembrane region" description="Helical" evidence="10">
    <location>
        <begin position="77"/>
        <end position="96"/>
    </location>
</feature>
<dbReference type="PIRSF" id="PIRSF004793">
    <property type="entry name" value="UCP004793"/>
    <property type="match status" value="1"/>
</dbReference>
<evidence type="ECO:0000313" key="13">
    <source>
        <dbReference type="Proteomes" id="UP000003340"/>
    </source>
</evidence>
<dbReference type="PANTHER" id="PTHR34185:SF1">
    <property type="entry name" value="DIADENYLATE CYCLASE"/>
    <property type="match status" value="1"/>
</dbReference>
<comment type="caution">
    <text evidence="12">The sequence shown here is derived from an EMBL/GenBank/DDBJ whole genome shotgun (WGS) entry which is preliminary data.</text>
</comment>
<evidence type="ECO:0000313" key="12">
    <source>
        <dbReference type="EMBL" id="EEG32251.1"/>
    </source>
</evidence>
<comment type="catalytic activity">
    <reaction evidence="1 10">
        <text>2 ATP = 3',3'-c-di-AMP + 2 diphosphate</text>
        <dbReference type="Rhea" id="RHEA:35655"/>
        <dbReference type="ChEBI" id="CHEBI:30616"/>
        <dbReference type="ChEBI" id="CHEBI:33019"/>
        <dbReference type="ChEBI" id="CHEBI:71500"/>
        <dbReference type="EC" id="2.7.7.85"/>
    </reaction>
</comment>
<dbReference type="EMBL" id="ACEC01000003">
    <property type="protein sequence ID" value="EEG32251.1"/>
    <property type="molecule type" value="Genomic_DNA"/>
</dbReference>
<dbReference type="NCBIfam" id="TIGR00159">
    <property type="entry name" value="diadenylate cyclase CdaA"/>
    <property type="match status" value="1"/>
</dbReference>
<keyword evidence="9 10" id="KW-0472">Membrane</keyword>
<dbReference type="InterPro" id="IPR003390">
    <property type="entry name" value="DNA_integrity_scan_DisA_N"/>
</dbReference>
<comment type="similarity">
    <text evidence="10">Belongs to the adenylate cyclase family. DacA/CdaA subfamily.</text>
</comment>
<keyword evidence="4 10" id="KW-0812">Transmembrane</keyword>
<keyword evidence="6 10" id="KW-0547">Nucleotide-binding</keyword>
<evidence type="ECO:0000259" key="11">
    <source>
        <dbReference type="PROSITE" id="PS51794"/>
    </source>
</evidence>
<dbReference type="PANTHER" id="PTHR34185">
    <property type="entry name" value="DIADENYLATE CYCLASE"/>
    <property type="match status" value="1"/>
</dbReference>
<dbReference type="GO" id="GO:0006171">
    <property type="term" value="P:cAMP biosynthetic process"/>
    <property type="evidence" value="ECO:0007669"/>
    <property type="project" value="InterPro"/>
</dbReference>
<dbReference type="HAMAP" id="MF_01499">
    <property type="entry name" value="DacA"/>
    <property type="match status" value="1"/>
</dbReference>
<dbReference type="Proteomes" id="UP000003340">
    <property type="component" value="Unassembled WGS sequence"/>
</dbReference>
<dbReference type="InterPro" id="IPR045585">
    <property type="entry name" value="CdaA_N"/>
</dbReference>
<evidence type="ECO:0000256" key="3">
    <source>
        <dbReference type="ARBA" id="ARBA00022679"/>
    </source>
</evidence>
<feature type="transmembrane region" description="Helical" evidence="10">
    <location>
        <begin position="53"/>
        <end position="71"/>
    </location>
</feature>
<keyword evidence="5 10" id="KW-0548">Nucleotidyltransferase</keyword>
<dbReference type="HOGENOM" id="CLU_038561_0_1_9"/>
<feature type="domain" description="DAC" evidence="11">
    <location>
        <begin position="97"/>
        <end position="265"/>
    </location>
</feature>
<dbReference type="InterPro" id="IPR036888">
    <property type="entry name" value="DNA_integrity_DisA_N_sf"/>
</dbReference>
<name>C0E8D9_9FIRM</name>
<dbReference type="AlphaFoldDB" id="C0E8D9"/>
<evidence type="ECO:0000256" key="2">
    <source>
        <dbReference type="ARBA" id="ARBA00022475"/>
    </source>
</evidence>
<dbReference type="GO" id="GO:0106408">
    <property type="term" value="F:diadenylate cyclase activity"/>
    <property type="evidence" value="ECO:0007669"/>
    <property type="project" value="UniProtKB-EC"/>
</dbReference>
<keyword evidence="8 10" id="KW-1133">Transmembrane helix</keyword>
<keyword evidence="3 10" id="KW-0808">Transferase</keyword>
<reference evidence="12 13" key="1">
    <citation type="submission" date="2009-01" db="EMBL/GenBank/DDBJ databases">
        <authorList>
            <person name="Fulton L."/>
            <person name="Clifton S."/>
            <person name="Fulton B."/>
            <person name="Xu J."/>
            <person name="Minx P."/>
            <person name="Pepin K.H."/>
            <person name="Johnson M."/>
            <person name="Bhonagiri V."/>
            <person name="Nash W.E."/>
            <person name="Mardis E.R."/>
            <person name="Wilson R.K."/>
        </authorList>
    </citation>
    <scope>NUCLEOTIDE SEQUENCE [LARGE SCALE GENOMIC DNA]</scope>
    <source>
        <strain evidence="12 13">DSM 5476</strain>
    </source>
</reference>
<evidence type="ECO:0000256" key="9">
    <source>
        <dbReference type="ARBA" id="ARBA00023136"/>
    </source>
</evidence>
<dbReference type="Pfam" id="PF02457">
    <property type="entry name" value="DAC"/>
    <property type="match status" value="1"/>
</dbReference>
<dbReference type="GO" id="GO:0004016">
    <property type="term" value="F:adenylate cyclase activity"/>
    <property type="evidence" value="ECO:0007669"/>
    <property type="project" value="UniProtKB-UniRule"/>
</dbReference>
<dbReference type="Gene3D" id="3.40.1700.10">
    <property type="entry name" value="DNA integrity scanning protein, DisA, N-terminal domain"/>
    <property type="match status" value="1"/>
</dbReference>
<reference evidence="12 13" key="2">
    <citation type="submission" date="2009-02" db="EMBL/GenBank/DDBJ databases">
        <title>Draft genome sequence of Clostridium methylpentosum (DSM 5476).</title>
        <authorList>
            <person name="Sudarsanam P."/>
            <person name="Ley R."/>
            <person name="Guruge J."/>
            <person name="Turnbaugh P.J."/>
            <person name="Mahowald M."/>
            <person name="Liep D."/>
            <person name="Gordon J."/>
        </authorList>
    </citation>
    <scope>NUCLEOTIDE SEQUENCE [LARGE SCALE GENOMIC DNA]</scope>
    <source>
        <strain evidence="12 13">DSM 5476</strain>
    </source>
</reference>
<comment type="subunit">
    <text evidence="10">Probably a homodimer.</text>
</comment>
<sequence length="295" mass="33381">MQFWQAVQSFFQSVWDTMVGVVKSFGLNDLLDILLVTFLIYKAIQIIRETRAAQLIKGILLLCVAWVLAQMLNLRTITLLLQGVFSWGIIAVIVLFQPELRRTLERVGRTKVGKLNIFSSQSEDEKQLHDWEHAIDTIASAAETLSMTKTGALIVFERQSRLGEQIDTGVEINAEISQELIGNIFFKNSPLHDGAMIIRDARILAASCFLPKPQKEELIARELGSRHRAAIGMSENSDAIILVVSEETGAISIAENGVLTRNYNKETLAKYLKDKIIPHKPEEKRERKLWRVKKK</sequence>
<keyword evidence="13" id="KW-1185">Reference proteome</keyword>
<dbReference type="PROSITE" id="PS51794">
    <property type="entry name" value="DAC"/>
    <property type="match status" value="1"/>
</dbReference>
<organism evidence="12 13">
    <name type="scientific">[Clostridium] methylpentosum DSM 5476</name>
    <dbReference type="NCBI Taxonomy" id="537013"/>
    <lineage>
        <taxon>Bacteria</taxon>
        <taxon>Bacillati</taxon>
        <taxon>Bacillota</taxon>
        <taxon>Clostridia</taxon>
        <taxon>Eubacteriales</taxon>
        <taxon>Oscillospiraceae</taxon>
        <taxon>Oscillospiraceae incertae sedis</taxon>
    </lineage>
</organism>
<accession>C0E8D9</accession>
<dbReference type="InterPro" id="IPR034701">
    <property type="entry name" value="CdaA"/>
</dbReference>
<evidence type="ECO:0000256" key="1">
    <source>
        <dbReference type="ARBA" id="ARBA00000877"/>
    </source>
</evidence>
<evidence type="ECO:0000256" key="4">
    <source>
        <dbReference type="ARBA" id="ARBA00022692"/>
    </source>
</evidence>
<dbReference type="STRING" id="537013.CLOSTMETH_00084"/>
<evidence type="ECO:0000256" key="6">
    <source>
        <dbReference type="ARBA" id="ARBA00022741"/>
    </source>
</evidence>
<dbReference type="eggNOG" id="COG1624">
    <property type="taxonomic scope" value="Bacteria"/>
</dbReference>
<evidence type="ECO:0000256" key="5">
    <source>
        <dbReference type="ARBA" id="ARBA00022695"/>
    </source>
</evidence>
<dbReference type="InterPro" id="IPR050338">
    <property type="entry name" value="DisA"/>
</dbReference>
<dbReference type="Pfam" id="PF19293">
    <property type="entry name" value="CdaA_N"/>
    <property type="match status" value="1"/>
</dbReference>
<dbReference type="SUPFAM" id="SSF143597">
    <property type="entry name" value="YojJ-like"/>
    <property type="match status" value="1"/>
</dbReference>
<protein>
    <recommendedName>
        <fullName evidence="10">Diadenylate cyclase</fullName>
        <shortName evidence="10">DAC</shortName>
        <ecNumber evidence="10">2.7.7.85</ecNumber>
    </recommendedName>
    <alternativeName>
        <fullName evidence="10">Cyclic-di-AMP synthase</fullName>
        <shortName evidence="10">c-di-AMP synthase</shortName>
    </alternativeName>
</protein>
<keyword evidence="7 10" id="KW-0067">ATP-binding</keyword>
<evidence type="ECO:0000256" key="7">
    <source>
        <dbReference type="ARBA" id="ARBA00022840"/>
    </source>
</evidence>
<comment type="function">
    <text evidence="10">Catalyzes the condensation of 2 ATP molecules into cyclic di-AMP (c-di-AMP), a second messenger used to regulate differing processes in different bacteria.</text>
</comment>
<keyword evidence="2 10" id="KW-1003">Cell membrane</keyword>
<dbReference type="InterPro" id="IPR014046">
    <property type="entry name" value="C-di-AMP_synthase"/>
</dbReference>